<sequence>MPRCRWRRSGSLPEAKDAWVRQGTVLAAPAEYHTAAAAHPRLSALPDRTRRISTVNLTSHIHEAQSLEHLHRLSMLPGERIVVPVASDSRGSSFHIYHAGSGGGATAALMDQQRQSFFLERSEQLFLDMAVRGSDQSTADLTTPRSSVPSEIEF</sequence>
<dbReference type="OrthoDB" id="62921at2759"/>
<keyword evidence="3" id="KW-1185">Reference proteome</keyword>
<evidence type="ECO:0000313" key="1">
    <source>
        <dbReference type="EMBL" id="KAF0690824.1"/>
    </source>
</evidence>
<dbReference type="AlphaFoldDB" id="A0A485L8K2"/>
<name>A0A485L8K2_9STRA</name>
<reference evidence="2 3" key="1">
    <citation type="submission" date="2019-03" db="EMBL/GenBank/DDBJ databases">
        <authorList>
            <person name="Gaulin E."/>
            <person name="Dumas B."/>
        </authorList>
    </citation>
    <scope>NUCLEOTIDE SEQUENCE [LARGE SCALE GENOMIC DNA]</scope>
    <source>
        <strain evidence="2">CBS 568.67</strain>
    </source>
</reference>
<dbReference type="Proteomes" id="UP000332933">
    <property type="component" value="Unassembled WGS sequence"/>
</dbReference>
<evidence type="ECO:0000313" key="2">
    <source>
        <dbReference type="EMBL" id="VFT94555.1"/>
    </source>
</evidence>
<accession>A0A485L8K2</accession>
<proteinExistence type="predicted"/>
<dbReference type="EMBL" id="VJMH01006304">
    <property type="protein sequence ID" value="KAF0690824.1"/>
    <property type="molecule type" value="Genomic_DNA"/>
</dbReference>
<protein>
    <submittedName>
        <fullName evidence="2">Aste57867_17812 protein</fullName>
    </submittedName>
</protein>
<reference evidence="1" key="2">
    <citation type="submission" date="2019-06" db="EMBL/GenBank/DDBJ databases">
        <title>Genomics analysis of Aphanomyces spp. identifies a new class of oomycete effector associated with host adaptation.</title>
        <authorList>
            <person name="Gaulin E."/>
        </authorList>
    </citation>
    <scope>NUCLEOTIDE SEQUENCE</scope>
    <source>
        <strain evidence="1">CBS 578.67</strain>
    </source>
</reference>
<organism evidence="2 3">
    <name type="scientific">Aphanomyces stellatus</name>
    <dbReference type="NCBI Taxonomy" id="120398"/>
    <lineage>
        <taxon>Eukaryota</taxon>
        <taxon>Sar</taxon>
        <taxon>Stramenopiles</taxon>
        <taxon>Oomycota</taxon>
        <taxon>Saprolegniomycetes</taxon>
        <taxon>Saprolegniales</taxon>
        <taxon>Verrucalvaceae</taxon>
        <taxon>Aphanomyces</taxon>
    </lineage>
</organism>
<gene>
    <name evidence="2" type="primary">Aste57867_17812</name>
    <name evidence="1" type="ORF">As57867_017751</name>
    <name evidence="2" type="ORF">ASTE57867_17812</name>
</gene>
<dbReference type="EMBL" id="CAADRA010006325">
    <property type="protein sequence ID" value="VFT94555.1"/>
    <property type="molecule type" value="Genomic_DNA"/>
</dbReference>
<evidence type="ECO:0000313" key="3">
    <source>
        <dbReference type="Proteomes" id="UP000332933"/>
    </source>
</evidence>